<dbReference type="InterPro" id="IPR021505">
    <property type="entry name" value="Phage_B3_Orf6"/>
</dbReference>
<accession>A0A6M8HN87</accession>
<name>A0A6M8HN87_9PROT</name>
<dbReference type="EMBL" id="CP053708">
    <property type="protein sequence ID" value="QKE89786.1"/>
    <property type="molecule type" value="Genomic_DNA"/>
</dbReference>
<evidence type="ECO:0000313" key="1">
    <source>
        <dbReference type="EMBL" id="QKE89786.1"/>
    </source>
</evidence>
<gene>
    <name evidence="1" type="ORF">HN018_06805</name>
</gene>
<evidence type="ECO:0000313" key="2">
    <source>
        <dbReference type="Proteomes" id="UP000500767"/>
    </source>
</evidence>
<dbReference type="KEGG" id="lck:HN018_06805"/>
<keyword evidence="2" id="KW-1185">Reference proteome</keyword>
<sequence length="210" mass="23291">MTATPDAPPAVPDGYARDAQGRLVPLSKVRPEDQLEDALVRGLISGADELREFMGGFRDKAYAEIKSLIDLLAEKYDTKLGGQKGNLQLTSFDGTLRVQVAIGDTLAFGPQLQVAKALIDECLVEWTEGGNDNVRALINDAFDVREKGKLPVDRILSLRRLDIGDERWKRAMDAISEAIRVESSKSYIRFYRRESPDAPWTALSLDIAKL</sequence>
<dbReference type="Proteomes" id="UP000500767">
    <property type="component" value="Chromosome"/>
</dbReference>
<proteinExistence type="predicted"/>
<protein>
    <submittedName>
        <fullName evidence="1">DUF3164 family protein</fullName>
    </submittedName>
</protein>
<dbReference type="Pfam" id="PF11363">
    <property type="entry name" value="DUF3164"/>
    <property type="match status" value="1"/>
</dbReference>
<organism evidence="1 2">
    <name type="scientific">Lichenicola cladoniae</name>
    <dbReference type="NCBI Taxonomy" id="1484109"/>
    <lineage>
        <taxon>Bacteria</taxon>
        <taxon>Pseudomonadati</taxon>
        <taxon>Pseudomonadota</taxon>
        <taxon>Alphaproteobacteria</taxon>
        <taxon>Acetobacterales</taxon>
        <taxon>Acetobacteraceae</taxon>
        <taxon>Lichenicola</taxon>
    </lineage>
</organism>
<dbReference type="AlphaFoldDB" id="A0A6M8HN87"/>
<reference evidence="1 2" key="1">
    <citation type="journal article" date="2014" name="World J. Microbiol. Biotechnol.">
        <title>Biodiversity and physiological characteristics of Antarctic and Arctic lichens-associated bacteria.</title>
        <authorList>
            <person name="Lee Y.M."/>
            <person name="Kim E.H."/>
            <person name="Lee H.K."/>
            <person name="Hong S.G."/>
        </authorList>
    </citation>
    <scope>NUCLEOTIDE SEQUENCE [LARGE SCALE GENOMIC DNA]</scope>
    <source>
        <strain evidence="1 2">PAMC 26569</strain>
    </source>
</reference>
<dbReference type="RefSeq" id="WP_171834773.1">
    <property type="nucleotide sequence ID" value="NZ_CP053708.1"/>
</dbReference>